<name>A0ACB0FDT7_RANTA</name>
<proteinExistence type="predicted"/>
<dbReference type="Proteomes" id="UP001162501">
    <property type="component" value="Chromosome 5"/>
</dbReference>
<accession>A0ACB0FDT7</accession>
<reference evidence="1" key="1">
    <citation type="submission" date="2023-05" db="EMBL/GenBank/DDBJ databases">
        <authorList>
            <consortium name="ELIXIR-Norway"/>
        </authorList>
    </citation>
    <scope>NUCLEOTIDE SEQUENCE</scope>
</reference>
<evidence type="ECO:0000313" key="2">
    <source>
        <dbReference type="Proteomes" id="UP001162501"/>
    </source>
</evidence>
<evidence type="ECO:0000313" key="1">
    <source>
        <dbReference type="EMBL" id="CAI9710414.1"/>
    </source>
</evidence>
<protein>
    <submittedName>
        <fullName evidence="1">Uncharacterized protein</fullName>
    </submittedName>
</protein>
<dbReference type="EMBL" id="OX596089">
    <property type="protein sequence ID" value="CAI9710414.1"/>
    <property type="molecule type" value="Genomic_DNA"/>
</dbReference>
<organism evidence="1 2">
    <name type="scientific">Rangifer tarandus platyrhynchus</name>
    <name type="common">Svalbard reindeer</name>
    <dbReference type="NCBI Taxonomy" id="3082113"/>
    <lineage>
        <taxon>Eukaryota</taxon>
        <taxon>Metazoa</taxon>
        <taxon>Chordata</taxon>
        <taxon>Craniata</taxon>
        <taxon>Vertebrata</taxon>
        <taxon>Euteleostomi</taxon>
        <taxon>Mammalia</taxon>
        <taxon>Eutheria</taxon>
        <taxon>Laurasiatheria</taxon>
        <taxon>Artiodactyla</taxon>
        <taxon>Ruminantia</taxon>
        <taxon>Pecora</taxon>
        <taxon>Cervidae</taxon>
        <taxon>Odocoileinae</taxon>
        <taxon>Rangifer</taxon>
    </lineage>
</organism>
<gene>
    <name evidence="1" type="ORF">MRATA1EN3_LOCUS21627</name>
</gene>
<sequence length="123" mass="13129">MLLLLGEAAAAAGRRQGFDCGYPTAARPEAAADPPRAMPADAGSDKQESPAGLTRPFGQPPPSPVATHHFPSGRQTAPTEQRSNGRPSRDGGRRAARLKIKSERERPPPPNPFREEDVLSDPE</sequence>